<gene>
    <name evidence="1" type="primary">aciA</name>
</gene>
<protein>
    <submittedName>
        <fullName evidence="1">AciA</fullName>
    </submittedName>
</protein>
<dbReference type="AlphaFoldDB" id="A0A097I5B3"/>
<evidence type="ECO:0000313" key="1">
    <source>
        <dbReference type="EMBL" id="AIT56352.1"/>
    </source>
</evidence>
<dbReference type="CDD" id="cd02513">
    <property type="entry name" value="CMP-NeuAc_Synthase"/>
    <property type="match status" value="1"/>
</dbReference>
<dbReference type="Pfam" id="PF02348">
    <property type="entry name" value="CTP_transf_3"/>
    <property type="match status" value="1"/>
</dbReference>
<accession>A0A097I5B3</accession>
<dbReference type="InterPro" id="IPR050793">
    <property type="entry name" value="CMP-NeuNAc_synthase"/>
</dbReference>
<dbReference type="InterPro" id="IPR029044">
    <property type="entry name" value="Nucleotide-diphossugar_trans"/>
</dbReference>
<dbReference type="GO" id="GO:0008781">
    <property type="term" value="F:N-acylneuraminate cytidylyltransferase activity"/>
    <property type="evidence" value="ECO:0007669"/>
    <property type="project" value="TreeGrafter"/>
</dbReference>
<dbReference type="Gene3D" id="3.90.550.10">
    <property type="entry name" value="Spore Coat Polysaccharide Biosynthesis Protein SpsA, Chain A"/>
    <property type="match status" value="1"/>
</dbReference>
<proteinExistence type="predicted"/>
<dbReference type="SUPFAM" id="SSF53448">
    <property type="entry name" value="Nucleotide-diphospho-sugar transferases"/>
    <property type="match status" value="1"/>
</dbReference>
<organism evidence="1">
    <name type="scientific">Acinetobacter baumannii</name>
    <dbReference type="NCBI Taxonomy" id="470"/>
    <lineage>
        <taxon>Bacteria</taxon>
        <taxon>Pseudomonadati</taxon>
        <taxon>Pseudomonadota</taxon>
        <taxon>Gammaproteobacteria</taxon>
        <taxon>Moraxellales</taxon>
        <taxon>Moraxellaceae</taxon>
        <taxon>Acinetobacter</taxon>
        <taxon>Acinetobacter calcoaceticus/baumannii complex</taxon>
    </lineage>
</organism>
<dbReference type="PANTHER" id="PTHR21485:SF6">
    <property type="entry name" value="N-ACYLNEURAMINATE CYTIDYLYLTRANSFERASE-RELATED"/>
    <property type="match status" value="1"/>
</dbReference>
<sequence>MMIDNKRVIAVIPARAGSKSIKDKNIKLLGGKPLIAWPIDTAKKSKYIDRILVSTDGQKIKEIAESYDAEVYLRPESLAQDNSLLIDTLRYMIKELKREGESAKYLIVLEPTCPLRSVEDVDNVIEKLIENDSAATFMEAELNPHRAWKIEDSHVCPFIEGAIPWLPRQKLPKAYQLNGAVYGFNIDKLPDTGISVLFGNIAAVKMPRERSIDIDFNIDFIIAEELLIKS</sequence>
<reference evidence="1" key="1">
    <citation type="submission" date="2014-10" db="EMBL/GenBank/DDBJ databases">
        <title>Acinetaminic acid - a novel nonulosonic acid found in the capsule of an Acinetobacter baumannii isolate.</title>
        <authorList>
            <person name="Kenyon J.J."/>
            <person name="Marzaioli A.M."/>
            <person name="De Castro C."/>
            <person name="Hall R.M."/>
        </authorList>
    </citation>
    <scope>NUCLEOTIDE SEQUENCE</scope>
    <source>
        <strain evidence="1">D36</strain>
    </source>
</reference>
<dbReference type="InterPro" id="IPR003329">
    <property type="entry name" value="Cytidylyl_trans"/>
</dbReference>
<name>A0A097I5B3_ACIBA</name>
<dbReference type="PANTHER" id="PTHR21485">
    <property type="entry name" value="HAD SUPERFAMILY MEMBERS CMAS AND KDSC"/>
    <property type="match status" value="1"/>
</dbReference>
<dbReference type="EMBL" id="JN107991">
    <property type="protein sequence ID" value="AIT56352.1"/>
    <property type="molecule type" value="Genomic_DNA"/>
</dbReference>